<dbReference type="Pfam" id="PF03230">
    <property type="entry name" value="Antirestrict"/>
    <property type="match status" value="1"/>
</dbReference>
<reference evidence="2 3" key="1">
    <citation type="submission" date="2019-03" db="EMBL/GenBank/DDBJ databases">
        <title>Genomic analyses of the natural microbiome of Caenorhabditis elegans.</title>
        <authorList>
            <person name="Samuel B."/>
        </authorList>
    </citation>
    <scope>NUCLEOTIDE SEQUENCE [LARGE SCALE GENOMIC DNA]</scope>
    <source>
        <strain evidence="2 3">BIGb0156</strain>
    </source>
</reference>
<sequence>MNNEIITTAKAITDYEERLMFLPKHFGQYCMTVEDLAFNWMRKLSPKNESNYLSHALDKIEAHYDGGEWDFFELSNGGMFLAPNSRKEYRITVPGNYFDDLLTAEAAGIVVTYFTLGQLSALPILFSERCAAYYHKLTDYACEHAEYNKIRAAID</sequence>
<organism evidence="2 3">
    <name type="scientific">Scandinavium goeteborgense</name>
    <dbReference type="NCBI Taxonomy" id="1851514"/>
    <lineage>
        <taxon>Bacteria</taxon>
        <taxon>Pseudomonadati</taxon>
        <taxon>Pseudomonadota</taxon>
        <taxon>Gammaproteobacteria</taxon>
        <taxon>Enterobacterales</taxon>
        <taxon>Enterobacteriaceae</taxon>
        <taxon>Scandinavium</taxon>
    </lineage>
</organism>
<dbReference type="EMBL" id="SNVX01000025">
    <property type="protein sequence ID" value="TDN48840.1"/>
    <property type="molecule type" value="Genomic_DNA"/>
</dbReference>
<comment type="similarity">
    <text evidence="1">Belongs to the antirestriction protein family.</text>
</comment>
<dbReference type="Gene3D" id="3.30.70.3580">
    <property type="entry name" value="Antirestriction protein"/>
    <property type="match status" value="1"/>
</dbReference>
<name>A0A4R6DUG1_SCAGO</name>
<dbReference type="OrthoDB" id="1164967at2"/>
<dbReference type="Proteomes" id="UP000295530">
    <property type="component" value="Unassembled WGS sequence"/>
</dbReference>
<keyword evidence="3" id="KW-1185">Reference proteome</keyword>
<evidence type="ECO:0000313" key="3">
    <source>
        <dbReference type="Proteomes" id="UP000295530"/>
    </source>
</evidence>
<dbReference type="InterPro" id="IPR042297">
    <property type="entry name" value="Antirestriction_sf"/>
</dbReference>
<proteinExistence type="inferred from homology"/>
<dbReference type="AlphaFoldDB" id="A0A4R6DUG1"/>
<gene>
    <name evidence="2" type="ORF">EC847_1256</name>
</gene>
<evidence type="ECO:0000313" key="2">
    <source>
        <dbReference type="EMBL" id="TDN48840.1"/>
    </source>
</evidence>
<accession>A0A4R6DUG1</accession>
<dbReference type="RefSeq" id="WP_020379607.1">
    <property type="nucleotide sequence ID" value="NZ_SNVX01000025.1"/>
</dbReference>
<comment type="caution">
    <text evidence="2">The sequence shown here is derived from an EMBL/GenBank/DDBJ whole genome shotgun (WGS) entry which is preliminary data.</text>
</comment>
<evidence type="ECO:0000256" key="1">
    <source>
        <dbReference type="ARBA" id="ARBA00008618"/>
    </source>
</evidence>
<dbReference type="InterPro" id="IPR004914">
    <property type="entry name" value="Antirestrict"/>
</dbReference>
<protein>
    <submittedName>
        <fullName evidence="2">Antirestriction protein</fullName>
    </submittedName>
</protein>